<keyword evidence="7 10" id="KW-0472">Membrane</keyword>
<feature type="region of interest" description="Disordered" evidence="9">
    <location>
        <begin position="26"/>
        <end position="51"/>
    </location>
</feature>
<dbReference type="GO" id="GO:0005524">
    <property type="term" value="F:ATP binding"/>
    <property type="evidence" value="ECO:0007669"/>
    <property type="project" value="InterPro"/>
</dbReference>
<dbReference type="FunFam" id="3.80.10.10:FF:000062">
    <property type="entry name" value="protein STRUBBELIG-RECEPTOR FAMILY 3"/>
    <property type="match status" value="1"/>
</dbReference>
<feature type="domain" description="Protein kinase" evidence="11">
    <location>
        <begin position="470"/>
        <end position="740"/>
    </location>
</feature>
<dbReference type="FunFam" id="3.30.200.20:FF:000125">
    <property type="entry name" value="Protein STRUBBELIG-RECEPTOR FAMILY 8"/>
    <property type="match status" value="1"/>
</dbReference>
<dbReference type="FunFam" id="1.10.510.10:FF:000095">
    <property type="entry name" value="protein STRUBBELIG-RECEPTOR FAMILY 8"/>
    <property type="match status" value="1"/>
</dbReference>
<dbReference type="Pfam" id="PF08263">
    <property type="entry name" value="LRRNT_2"/>
    <property type="match status" value="1"/>
</dbReference>
<dbReference type="Pfam" id="PF07714">
    <property type="entry name" value="PK_Tyr_Ser-Thr"/>
    <property type="match status" value="1"/>
</dbReference>
<dbReference type="PANTHER" id="PTHR48007:SF13">
    <property type="entry name" value="PROTEIN STRUBBELIG-RECEPTOR FAMILY 4"/>
    <property type="match status" value="1"/>
</dbReference>
<evidence type="ECO:0000256" key="9">
    <source>
        <dbReference type="SAM" id="MobiDB-lite"/>
    </source>
</evidence>
<dbReference type="InterPro" id="IPR000719">
    <property type="entry name" value="Prot_kinase_dom"/>
</dbReference>
<evidence type="ECO:0000259" key="11">
    <source>
        <dbReference type="PROSITE" id="PS50011"/>
    </source>
</evidence>
<dbReference type="AlphaFoldDB" id="A0AB40BXR9"/>
<evidence type="ECO:0000313" key="13">
    <source>
        <dbReference type="RefSeq" id="XP_039131600.1"/>
    </source>
</evidence>
<accession>A0AB40BXR9</accession>
<keyword evidence="6 10" id="KW-1133">Transmembrane helix</keyword>
<evidence type="ECO:0000256" key="10">
    <source>
        <dbReference type="SAM" id="Phobius"/>
    </source>
</evidence>
<feature type="region of interest" description="Disordered" evidence="9">
    <location>
        <begin position="298"/>
        <end position="321"/>
    </location>
</feature>
<keyword evidence="2" id="KW-0433">Leucine-rich repeat</keyword>
<dbReference type="Gene3D" id="3.30.200.20">
    <property type="entry name" value="Phosphorylase Kinase, domain 1"/>
    <property type="match status" value="1"/>
</dbReference>
<evidence type="ECO:0000256" key="5">
    <source>
        <dbReference type="ARBA" id="ARBA00022737"/>
    </source>
</evidence>
<keyword evidence="4" id="KW-0732">Signal</keyword>
<dbReference type="InterPro" id="IPR013210">
    <property type="entry name" value="LRR_N_plant-typ"/>
</dbReference>
<keyword evidence="8" id="KW-0675">Receptor</keyword>
<dbReference type="InterPro" id="IPR011009">
    <property type="entry name" value="Kinase-like_dom_sf"/>
</dbReference>
<dbReference type="PROSITE" id="PS51450">
    <property type="entry name" value="LRR"/>
    <property type="match status" value="1"/>
</dbReference>
<dbReference type="Proteomes" id="UP001515500">
    <property type="component" value="Chromosome 9"/>
</dbReference>
<dbReference type="InterPro" id="IPR046959">
    <property type="entry name" value="PRK1-6/SRF4-like"/>
</dbReference>
<dbReference type="InterPro" id="IPR001245">
    <property type="entry name" value="Ser-Thr/Tyr_kinase_cat_dom"/>
</dbReference>
<evidence type="ECO:0000256" key="7">
    <source>
        <dbReference type="ARBA" id="ARBA00023136"/>
    </source>
</evidence>
<evidence type="ECO:0000256" key="2">
    <source>
        <dbReference type="ARBA" id="ARBA00022614"/>
    </source>
</evidence>
<name>A0AB40BXR9_DIOCR</name>
<evidence type="ECO:0000256" key="8">
    <source>
        <dbReference type="ARBA" id="ARBA00023170"/>
    </source>
</evidence>
<comment type="subcellular location">
    <subcellularLocation>
        <location evidence="1">Membrane</location>
    </subcellularLocation>
</comment>
<dbReference type="Pfam" id="PF13855">
    <property type="entry name" value="LRR_8"/>
    <property type="match status" value="1"/>
</dbReference>
<evidence type="ECO:0000313" key="12">
    <source>
        <dbReference type="Proteomes" id="UP001515500"/>
    </source>
</evidence>
<reference evidence="13" key="1">
    <citation type="submission" date="2025-08" db="UniProtKB">
        <authorList>
            <consortium name="RefSeq"/>
        </authorList>
    </citation>
    <scope>IDENTIFICATION</scope>
</reference>
<evidence type="ECO:0000256" key="3">
    <source>
        <dbReference type="ARBA" id="ARBA00022692"/>
    </source>
</evidence>
<dbReference type="SUPFAM" id="SSF56112">
    <property type="entry name" value="Protein kinase-like (PK-like)"/>
    <property type="match status" value="1"/>
</dbReference>
<dbReference type="GO" id="GO:0004672">
    <property type="term" value="F:protein kinase activity"/>
    <property type="evidence" value="ECO:0007669"/>
    <property type="project" value="InterPro"/>
</dbReference>
<evidence type="ECO:0000256" key="6">
    <source>
        <dbReference type="ARBA" id="ARBA00022989"/>
    </source>
</evidence>
<dbReference type="PANTHER" id="PTHR48007">
    <property type="entry name" value="LEUCINE-RICH REPEAT RECEPTOR-LIKE PROTEIN KINASE PXC1"/>
    <property type="match status" value="1"/>
</dbReference>
<dbReference type="GeneID" id="120268227"/>
<dbReference type="PROSITE" id="PS50011">
    <property type="entry name" value="PROTEIN_KINASE_DOM"/>
    <property type="match status" value="1"/>
</dbReference>
<keyword evidence="12" id="KW-1185">Reference proteome</keyword>
<dbReference type="InterPro" id="IPR001611">
    <property type="entry name" value="Leu-rich_rpt"/>
</dbReference>
<dbReference type="Gene3D" id="1.10.510.10">
    <property type="entry name" value="Transferase(Phosphotransferase) domain 1"/>
    <property type="match status" value="1"/>
</dbReference>
<dbReference type="SUPFAM" id="SSF52058">
    <property type="entry name" value="L domain-like"/>
    <property type="match status" value="1"/>
</dbReference>
<gene>
    <name evidence="13" type="primary">LOC120268227</name>
</gene>
<evidence type="ECO:0000256" key="1">
    <source>
        <dbReference type="ARBA" id="ARBA00004370"/>
    </source>
</evidence>
<keyword evidence="5" id="KW-0677">Repeat</keyword>
<proteinExistence type="predicted"/>
<feature type="transmembrane region" description="Helical" evidence="10">
    <location>
        <begin position="329"/>
        <end position="348"/>
    </location>
</feature>
<sequence>MSMAMAMLLPEFLSFSNIRPPFFSNPSANSSNHPSPPRSRSQLLPPDRPGTVIAPGESQMARILSCLLLLLLLLLLLCPTILLAKTDQPDVSALNVMFNSMNSPSQLSGWQSIGGDPCGHSWQGIECSGSSVTEINLSGLGLSGSMGYQLSSLTSVTYFDMSKNNIQGDIPYQLPPNLNYLNLAGNSFTGGVPYSISQMTDLEYLNLAQNQLSGQLSDMFEKLQKLSELDLSVNRMSGDLPQSFGSLSSLKILNLENNQFTGSINVLAKLSLEHLNVQNNQFSGWIPNKLSQVKEIKTGGNPWSSGNAPPGNTAEENVRENSSGQSRGVIAGIVIALLVIAMVVLVLVKRRISSSSHYVDGKSQYVDDELSQNRSFTPLVSHDLKGCSFILFHNKFFTFCFSGEPNVLESTSIDLKSLPSSIGLKPLPPDSIKTYNENEFANGINARQSVEPLLVRKYSFSDLQAATGSFNFNRLLGEGSIGRVYKAKYADGKILAVKKIDTADFSGSILKDFMEVVSDISRLHHSNIAELVGYCMEPGQRLLVYEFQRNGSLYEFLHLSDEYSRPLTWDTRVRIALGTARAIEYLHEICSPCLIHKNIKSANILLDMELNPHLSDCGLTALYQDTSENLGPGYNPPECTKPAAYTLKSDVYSFGVVMLELLTGRKPYDSSKPRPDQILVRWAASQLHDINALAQMVDPGLRGLYPPKSLHRLADVIALCVRPEPEFRPLMSEVVQALALCIQRTGMGGGKVGRTLSSASRRSDWSDDFDYRYY</sequence>
<feature type="compositionally biased region" description="Low complexity" evidence="9">
    <location>
        <begin position="26"/>
        <end position="45"/>
    </location>
</feature>
<dbReference type="GO" id="GO:0016020">
    <property type="term" value="C:membrane"/>
    <property type="evidence" value="ECO:0007669"/>
    <property type="project" value="UniProtKB-SubCell"/>
</dbReference>
<dbReference type="Gene3D" id="3.80.10.10">
    <property type="entry name" value="Ribonuclease Inhibitor"/>
    <property type="match status" value="1"/>
</dbReference>
<organism evidence="12 13">
    <name type="scientific">Dioscorea cayennensis subsp. rotundata</name>
    <name type="common">White Guinea yam</name>
    <name type="synonym">Dioscorea rotundata</name>
    <dbReference type="NCBI Taxonomy" id="55577"/>
    <lineage>
        <taxon>Eukaryota</taxon>
        <taxon>Viridiplantae</taxon>
        <taxon>Streptophyta</taxon>
        <taxon>Embryophyta</taxon>
        <taxon>Tracheophyta</taxon>
        <taxon>Spermatophyta</taxon>
        <taxon>Magnoliopsida</taxon>
        <taxon>Liliopsida</taxon>
        <taxon>Dioscoreales</taxon>
        <taxon>Dioscoreaceae</taxon>
        <taxon>Dioscorea</taxon>
    </lineage>
</organism>
<protein>
    <submittedName>
        <fullName evidence="13">Protein STRUBBELIG-RECEPTOR FAMILY 5-like isoform X3</fullName>
    </submittedName>
</protein>
<dbReference type="RefSeq" id="XP_039131600.1">
    <property type="nucleotide sequence ID" value="XM_039275666.1"/>
</dbReference>
<dbReference type="InterPro" id="IPR032675">
    <property type="entry name" value="LRR_dom_sf"/>
</dbReference>
<keyword evidence="3 10" id="KW-0812">Transmembrane</keyword>
<evidence type="ECO:0000256" key="4">
    <source>
        <dbReference type="ARBA" id="ARBA00022729"/>
    </source>
</evidence>
<dbReference type="Pfam" id="PF00560">
    <property type="entry name" value="LRR_1"/>
    <property type="match status" value="2"/>
</dbReference>